<dbReference type="AlphaFoldDB" id="A0A4D6WU55"/>
<dbReference type="InterPro" id="IPR012674">
    <property type="entry name" value="Calycin"/>
</dbReference>
<dbReference type="Gene3D" id="2.40.128.20">
    <property type="match status" value="1"/>
</dbReference>
<reference evidence="1" key="2">
    <citation type="submission" date="2019-04" db="EMBL/GenBank/DDBJ databases">
        <authorList>
            <person name="Pasella M."/>
        </authorList>
    </citation>
    <scope>NUCLEOTIDE SEQUENCE</scope>
    <source>
        <strain evidence="1">VRM320</strain>
    </source>
</reference>
<name>A0A4D6WU55_9FLOR</name>
<proteinExistence type="predicted"/>
<evidence type="ECO:0000313" key="1">
    <source>
        <dbReference type="EMBL" id="QCI06211.1"/>
    </source>
</evidence>
<dbReference type="EMBL" id="MK814651">
    <property type="protein sequence ID" value="QCI06211.1"/>
    <property type="molecule type" value="Genomic_DNA"/>
</dbReference>
<accession>A0A4D6WU55</accession>
<protein>
    <recommendedName>
        <fullName evidence="2">Chromophore lyase</fullName>
    </recommendedName>
</protein>
<gene>
    <name evidence="1" type="primary">ycf58</name>
</gene>
<keyword evidence="1" id="KW-0934">Plastid</keyword>
<reference evidence="1" key="1">
    <citation type="journal article" date="2019" name="Mol. Phylogenet. Evol.">
        <title>Morphological evolution and classification of the red algal order Ceramiales inferred using plastid phylogenomics.</title>
        <authorList>
            <person name="Diaz-Tapia P."/>
            <person name="Pasella M.M."/>
            <person name="Verbruggen H."/>
            <person name="Maggs C.A."/>
        </authorList>
    </citation>
    <scope>NUCLEOTIDE SEQUENCE</scope>
    <source>
        <strain evidence="1">VRM320</strain>
    </source>
</reference>
<geneLocation type="plastid" evidence="1"/>
<evidence type="ECO:0008006" key="2">
    <source>
        <dbReference type="Google" id="ProtNLM"/>
    </source>
</evidence>
<sequence length="151" mass="18009">MYSKKLQTLINYLKGDWISQQTIYDFIEKKITSYEYKMKIFSSQQLNEINLSVNSYICQYKSSKKIIYDYVPLNNKYPIIGKLKKKINDKVNQYIFKLNDINNLKILHSNNKIIYIEYIYLINSNFKISVIVIKKSNQYNAISFTSDIKII</sequence>
<organism evidence="1">
    <name type="scientific">Dicranema revolutum</name>
    <dbReference type="NCBI Taxonomy" id="239144"/>
    <lineage>
        <taxon>Eukaryota</taxon>
        <taxon>Rhodophyta</taxon>
        <taxon>Florideophyceae</taxon>
        <taxon>Rhodymeniophycidae</taxon>
        <taxon>Gigartinales</taxon>
        <taxon>Dicranemataceae</taxon>
        <taxon>Dicranema</taxon>
    </lineage>
</organism>